<dbReference type="KEGG" id="vg:2846179"/>
<organism evidence="1 2">
    <name type="scientific">Actinoplanes phage phiAsp2</name>
    <dbReference type="NCBI Taxonomy" id="279303"/>
    <lineage>
        <taxon>Viruses</taxon>
        <taxon>Duplodnaviria</taxon>
        <taxon>Heunggongvirae</taxon>
        <taxon>Uroviricota</taxon>
        <taxon>Caudoviricetes</taxon>
        <taxon>Aspduovirus</taxon>
        <taxon>Aspduovirus Asp2</taxon>
    </lineage>
</organism>
<sequence>MCGPCSEESGRWLDTSPSTLLPRLGFAHGSGAAYDVSAPGLAGRRRSRHEEWAATVRFQRALIREGCAAGRHAAPRVDTSQSSL</sequence>
<evidence type="ECO:0000313" key="1">
    <source>
        <dbReference type="EMBL" id="AAT36758.1"/>
    </source>
</evidence>
<dbReference type="Proteomes" id="UP000001245">
    <property type="component" value="Segment"/>
</dbReference>
<name>Q6J821_9CAUD</name>
<reference evidence="1 2" key="1">
    <citation type="journal article" date="2004" name="Virus Genes">
        <title>The genome of phiAsp2, an actinoplanes infecting phage.</title>
        <authorList>
            <person name="Jarling M."/>
            <person name="Bartkowiak K."/>
            <person name="Pape H."/>
            <person name="Meinhardt F."/>
        </authorList>
    </citation>
    <scope>NUCLEOTIDE SEQUENCE</scope>
</reference>
<evidence type="ECO:0000313" key="2">
    <source>
        <dbReference type="Proteomes" id="UP000001245"/>
    </source>
</evidence>
<keyword evidence="2" id="KW-1185">Reference proteome</keyword>
<proteinExistence type="predicted"/>
<dbReference type="GeneID" id="2846179"/>
<dbReference type="RefSeq" id="YP_024796.1">
    <property type="nucleotide sequence ID" value="NC_005885.1"/>
</dbReference>
<dbReference type="EMBL" id="AY576796">
    <property type="protein sequence ID" value="AAT36758.1"/>
    <property type="molecule type" value="Genomic_DNA"/>
</dbReference>
<gene>
    <name evidence="1" type="primary">pas10</name>
</gene>
<accession>Q6J821</accession>
<protein>
    <submittedName>
        <fullName evidence="1">Pas10</fullName>
    </submittedName>
</protein>